<feature type="coiled-coil region" evidence="21">
    <location>
        <begin position="684"/>
        <end position="787"/>
    </location>
</feature>
<feature type="domain" description="RING-type" evidence="22">
    <location>
        <begin position="563"/>
        <end position="606"/>
    </location>
</feature>
<dbReference type="FunFam" id="3.30.160.60:FF:000386">
    <property type="entry name" value="Tripartite motif-containing 5 (Predicted)"/>
    <property type="match status" value="1"/>
</dbReference>
<dbReference type="PROSITE" id="PS50188">
    <property type="entry name" value="B302_SPRY"/>
    <property type="match status" value="2"/>
</dbReference>
<evidence type="ECO:0000256" key="8">
    <source>
        <dbReference type="ARBA" id="ARBA00022884"/>
    </source>
</evidence>
<dbReference type="SUPFAM" id="SSF57845">
    <property type="entry name" value="B-box zinc-binding domain"/>
    <property type="match status" value="2"/>
</dbReference>
<evidence type="ECO:0000256" key="16">
    <source>
        <dbReference type="ARBA" id="ARBA00077845"/>
    </source>
</evidence>
<dbReference type="InterPro" id="IPR027370">
    <property type="entry name" value="Znf-RING_euk"/>
</dbReference>
<dbReference type="InterPro" id="IPR001841">
    <property type="entry name" value="Znf_RING"/>
</dbReference>
<dbReference type="SMART" id="SM00336">
    <property type="entry name" value="BBOX"/>
    <property type="match status" value="2"/>
</dbReference>
<dbReference type="PROSITE" id="PS50089">
    <property type="entry name" value="ZF_RING_2"/>
    <property type="match status" value="2"/>
</dbReference>
<dbReference type="GO" id="GO:0008270">
    <property type="term" value="F:zinc ion binding"/>
    <property type="evidence" value="ECO:0007669"/>
    <property type="project" value="UniProtKB-KW"/>
</dbReference>
<evidence type="ECO:0000256" key="14">
    <source>
        <dbReference type="ARBA" id="ARBA00072866"/>
    </source>
</evidence>
<dbReference type="Pfam" id="PF15227">
    <property type="entry name" value="zf-C3HC4_4"/>
    <property type="match status" value="1"/>
</dbReference>
<keyword evidence="5" id="KW-0479">Metal-binding</keyword>
<feature type="domain" description="B30.2/SPRY" evidence="24">
    <location>
        <begin position="821"/>
        <end position="1026"/>
    </location>
</feature>
<dbReference type="PROSITE" id="PS00518">
    <property type="entry name" value="ZF_RING_1"/>
    <property type="match status" value="2"/>
</dbReference>
<evidence type="ECO:0000313" key="25">
    <source>
        <dbReference type="EMBL" id="KAK1336014.1"/>
    </source>
</evidence>
<evidence type="ECO:0000256" key="3">
    <source>
        <dbReference type="ARBA" id="ARBA00004419"/>
    </source>
</evidence>
<dbReference type="CDD" id="cd19761">
    <property type="entry name" value="Bbox2_TRIM5-like"/>
    <property type="match status" value="1"/>
</dbReference>
<evidence type="ECO:0000256" key="1">
    <source>
        <dbReference type="ARBA" id="ARBA00004201"/>
    </source>
</evidence>
<evidence type="ECO:0000256" key="9">
    <source>
        <dbReference type="ARBA" id="ARBA00023054"/>
    </source>
</evidence>
<feature type="domain" description="B30.2/SPRY" evidence="24">
    <location>
        <begin position="285"/>
        <end position="492"/>
    </location>
</feature>
<dbReference type="GO" id="GO:0000932">
    <property type="term" value="C:P-body"/>
    <property type="evidence" value="ECO:0007669"/>
    <property type="project" value="UniProtKB-SubCell"/>
</dbReference>
<dbReference type="InterPro" id="IPR003879">
    <property type="entry name" value="Butyrophylin_SPRY"/>
</dbReference>
<dbReference type="GO" id="GO:0010494">
    <property type="term" value="C:cytoplasmic stress granule"/>
    <property type="evidence" value="ECO:0007669"/>
    <property type="project" value="UniProtKB-SubCell"/>
</dbReference>
<evidence type="ECO:0000259" key="22">
    <source>
        <dbReference type="PROSITE" id="PS50089"/>
    </source>
</evidence>
<dbReference type="CDD" id="cd15825">
    <property type="entry name" value="SPRY_PRY_TRIM34"/>
    <property type="match status" value="1"/>
</dbReference>
<dbReference type="Proteomes" id="UP001177744">
    <property type="component" value="Unassembled WGS sequence"/>
</dbReference>
<dbReference type="FunFam" id="3.30.40.10:FF:000144">
    <property type="entry name" value="Tripartite motif-containing 5 (Predicted)"/>
    <property type="match status" value="2"/>
</dbReference>
<keyword evidence="26" id="KW-1185">Reference proteome</keyword>
<reference evidence="25" key="1">
    <citation type="submission" date="2023-06" db="EMBL/GenBank/DDBJ databases">
        <title>Reference genome for the Northern bat (Eptesicus nilssonii), a most northern bat species.</title>
        <authorList>
            <person name="Laine V.N."/>
            <person name="Pulliainen A.T."/>
            <person name="Lilley T.M."/>
        </authorList>
    </citation>
    <scope>NUCLEOTIDE SEQUENCE</scope>
    <source>
        <strain evidence="25">BLF_Eptnil</strain>
        <tissue evidence="25">Kidney</tissue>
    </source>
</reference>
<dbReference type="SMART" id="SM00184">
    <property type="entry name" value="RING"/>
    <property type="match status" value="2"/>
</dbReference>
<dbReference type="InterPro" id="IPR017907">
    <property type="entry name" value="Znf_RING_CS"/>
</dbReference>
<evidence type="ECO:0000256" key="19">
    <source>
        <dbReference type="ARBA" id="ARBA00083069"/>
    </source>
</evidence>
<gene>
    <name evidence="25" type="ORF">QTO34_003814</name>
</gene>
<keyword evidence="13" id="KW-0968">Cytoplasmic vesicle</keyword>
<dbReference type="GO" id="GO:1990904">
    <property type="term" value="C:ribonucleoprotein complex"/>
    <property type="evidence" value="ECO:0007669"/>
    <property type="project" value="UniProtKB-KW"/>
</dbReference>
<dbReference type="GO" id="GO:0005776">
    <property type="term" value="C:autophagosome"/>
    <property type="evidence" value="ECO:0007669"/>
    <property type="project" value="UniProtKB-SubCell"/>
</dbReference>
<dbReference type="PANTHER" id="PTHR24103">
    <property type="entry name" value="E3 UBIQUITIN-PROTEIN LIGASE TRIM"/>
    <property type="match status" value="1"/>
</dbReference>
<dbReference type="FunFam" id="2.60.120.920:FF:000004">
    <property type="entry name" value="Butyrophilin subfamily 1 member A1"/>
    <property type="match status" value="1"/>
</dbReference>
<dbReference type="PROSITE" id="PS50119">
    <property type="entry name" value="ZF_BBOX"/>
    <property type="match status" value="2"/>
</dbReference>
<dbReference type="Gene3D" id="3.30.160.60">
    <property type="entry name" value="Classic Zinc Finger"/>
    <property type="match status" value="2"/>
</dbReference>
<feature type="domain" description="RING-type" evidence="22">
    <location>
        <begin position="18"/>
        <end position="63"/>
    </location>
</feature>
<evidence type="ECO:0000256" key="4">
    <source>
        <dbReference type="ARBA" id="ARBA00022490"/>
    </source>
</evidence>
<dbReference type="InterPro" id="IPR035826">
    <property type="entry name" value="TRIM34_PRY/SPRY"/>
</dbReference>
<dbReference type="Pfam" id="PF00622">
    <property type="entry name" value="SPRY"/>
    <property type="match status" value="2"/>
</dbReference>
<feature type="domain" description="B box-type" evidence="23">
    <location>
        <begin position="639"/>
        <end position="680"/>
    </location>
</feature>
<protein>
    <recommendedName>
        <fullName evidence="14">E3 ubiquitin-protein ligase TRIM21</fullName>
    </recommendedName>
    <alternativeName>
        <fullName evidence="16">52 kDa Ro protein</fullName>
    </alternativeName>
    <alternativeName>
        <fullName evidence="17">52 kDa ribonucleoprotein autoantigen Ro/SS-A</fullName>
    </alternativeName>
    <alternativeName>
        <fullName evidence="19">Ro(SS-A)</fullName>
    </alternativeName>
    <alternativeName>
        <fullName evidence="18">Sjoegren syndrome type A antigen</fullName>
    </alternativeName>
    <alternativeName>
        <fullName evidence="15">Tripartite motif-containing protein 21</fullName>
    </alternativeName>
</protein>
<dbReference type="InterPro" id="IPR000315">
    <property type="entry name" value="Znf_B-box"/>
</dbReference>
<keyword evidence="12" id="KW-0131">Cell cycle</keyword>
<feature type="domain" description="B box-type" evidence="23">
    <location>
        <begin position="95"/>
        <end position="136"/>
    </location>
</feature>
<evidence type="ECO:0000259" key="23">
    <source>
        <dbReference type="PROSITE" id="PS50119"/>
    </source>
</evidence>
<evidence type="ECO:0000256" key="13">
    <source>
        <dbReference type="ARBA" id="ARBA00023329"/>
    </source>
</evidence>
<evidence type="ECO:0000313" key="26">
    <source>
        <dbReference type="Proteomes" id="UP001177744"/>
    </source>
</evidence>
<dbReference type="InterPro" id="IPR006574">
    <property type="entry name" value="PRY"/>
</dbReference>
<feature type="coiled-coil region" evidence="21">
    <location>
        <begin position="140"/>
        <end position="243"/>
    </location>
</feature>
<dbReference type="GO" id="GO:0003723">
    <property type="term" value="F:RNA binding"/>
    <property type="evidence" value="ECO:0007669"/>
    <property type="project" value="UniProtKB-KW"/>
</dbReference>
<dbReference type="SUPFAM" id="SSF49899">
    <property type="entry name" value="Concanavalin A-like lectins/glucanases"/>
    <property type="match status" value="2"/>
</dbReference>
<comment type="caution">
    <text evidence="25">The sequence shown here is derived from an EMBL/GenBank/DDBJ whole genome shotgun (WGS) entry which is preliminary data.</text>
</comment>
<dbReference type="PRINTS" id="PR01407">
    <property type="entry name" value="BUTYPHLNCDUF"/>
</dbReference>
<comment type="subcellular location">
    <subcellularLocation>
        <location evidence="1">Cytoplasm</location>
        <location evidence="1">P-body</location>
    </subcellularLocation>
    <subcellularLocation>
        <location evidence="2">Cytoplasm</location>
        <location evidence="2">Stress granule</location>
    </subcellularLocation>
    <subcellularLocation>
        <location evidence="3">Cytoplasmic vesicle</location>
        <location evidence="3">Autophagosome</location>
    </subcellularLocation>
</comment>
<evidence type="ECO:0000256" key="11">
    <source>
        <dbReference type="ARBA" id="ARBA00023274"/>
    </source>
</evidence>
<evidence type="ECO:0000256" key="15">
    <source>
        <dbReference type="ARBA" id="ARBA00076800"/>
    </source>
</evidence>
<dbReference type="InterPro" id="IPR043136">
    <property type="entry name" value="B30.2/SPRY_sf"/>
</dbReference>
<evidence type="ECO:0000256" key="6">
    <source>
        <dbReference type="ARBA" id="ARBA00022771"/>
    </source>
</evidence>
<dbReference type="AlphaFoldDB" id="A0AA40LLM9"/>
<keyword evidence="8" id="KW-0694">RNA-binding</keyword>
<dbReference type="Gene3D" id="3.30.40.10">
    <property type="entry name" value="Zinc/RING finger domain, C3HC4 (zinc finger)"/>
    <property type="match status" value="2"/>
</dbReference>
<dbReference type="CDD" id="cd16591">
    <property type="entry name" value="RING-HC_TRIM5-like_C-IV"/>
    <property type="match status" value="2"/>
</dbReference>
<keyword evidence="4" id="KW-0963">Cytoplasm</keyword>
<dbReference type="GO" id="GO:0003677">
    <property type="term" value="F:DNA binding"/>
    <property type="evidence" value="ECO:0007669"/>
    <property type="project" value="UniProtKB-KW"/>
</dbReference>
<evidence type="ECO:0000256" key="17">
    <source>
        <dbReference type="ARBA" id="ARBA00078316"/>
    </source>
</evidence>
<evidence type="ECO:0000259" key="24">
    <source>
        <dbReference type="PROSITE" id="PS50188"/>
    </source>
</evidence>
<dbReference type="InterPro" id="IPR013320">
    <property type="entry name" value="ConA-like_dom_sf"/>
</dbReference>
<evidence type="ECO:0000256" key="18">
    <source>
        <dbReference type="ARBA" id="ARBA00081331"/>
    </source>
</evidence>
<evidence type="ECO:0000256" key="20">
    <source>
        <dbReference type="PROSITE-ProRule" id="PRU00024"/>
    </source>
</evidence>
<dbReference type="Pfam" id="PF00643">
    <property type="entry name" value="zf-B_box"/>
    <property type="match status" value="2"/>
</dbReference>
<keyword evidence="9 21" id="KW-0175">Coiled coil</keyword>
<dbReference type="InterPro" id="IPR001870">
    <property type="entry name" value="B30.2/SPRY"/>
</dbReference>
<keyword evidence="10" id="KW-0238">DNA-binding</keyword>
<keyword evidence="7" id="KW-0862">Zinc</keyword>
<dbReference type="InterPro" id="IPR003877">
    <property type="entry name" value="SPRY_dom"/>
</dbReference>
<dbReference type="GO" id="GO:0031410">
    <property type="term" value="C:cytoplasmic vesicle"/>
    <property type="evidence" value="ECO:0007669"/>
    <property type="project" value="UniProtKB-KW"/>
</dbReference>
<evidence type="ECO:0000256" key="7">
    <source>
        <dbReference type="ARBA" id="ARBA00022833"/>
    </source>
</evidence>
<organism evidence="25 26">
    <name type="scientific">Cnephaeus nilssonii</name>
    <name type="common">Northern bat</name>
    <name type="synonym">Eptesicus nilssonii</name>
    <dbReference type="NCBI Taxonomy" id="3371016"/>
    <lineage>
        <taxon>Eukaryota</taxon>
        <taxon>Metazoa</taxon>
        <taxon>Chordata</taxon>
        <taxon>Craniata</taxon>
        <taxon>Vertebrata</taxon>
        <taxon>Euteleostomi</taxon>
        <taxon>Mammalia</taxon>
        <taxon>Eutheria</taxon>
        <taxon>Laurasiatheria</taxon>
        <taxon>Chiroptera</taxon>
        <taxon>Yangochiroptera</taxon>
        <taxon>Vespertilionidae</taxon>
        <taxon>Cnephaeus</taxon>
    </lineage>
</organism>
<accession>A0AA40LLM9</accession>
<name>A0AA40LLM9_CNENI</name>
<evidence type="ECO:0000256" key="5">
    <source>
        <dbReference type="ARBA" id="ARBA00022723"/>
    </source>
</evidence>
<proteinExistence type="predicted"/>
<dbReference type="SMART" id="SM00449">
    <property type="entry name" value="SPRY"/>
    <property type="match status" value="2"/>
</dbReference>
<dbReference type="Gene3D" id="2.60.120.920">
    <property type="match status" value="2"/>
</dbReference>
<evidence type="ECO:0000256" key="21">
    <source>
        <dbReference type="SAM" id="Coils"/>
    </source>
</evidence>
<keyword evidence="6 20" id="KW-0863">Zinc-finger</keyword>
<sequence>MATMTSAVLVDIQDEVTCPICLELLKEPLSIDCGHSFCQACITENSKESQIGQEEESSCPVCQTSYQLRNLRPNRHLANIAERLREVVLGSGEPLKVILCAHHREKLQLFCKEDGKLICWLCERSQEHRGHHTFLMEEVAQEYQEKFQESLKRLRQEQQETEKLKAEIIEKRTSWKNQLEPERHRIQKEFNQLRSILDKEEQRQLKKLEEEERKGLNIMEEAEDELVHQSQALKELISDLERRCQGSTVELLQDVSDVTERSEYWTLKKPEDLPTKLKSAFRAPDLKRMLRVFRELTDVQSYWVDVTLNPHTANLNLVLSKNRRQVRFVGATLPGSHLEEHYDCGVLGLQHFSSGKHYWEVDVAKKTDWILGVCSDAVGPPFSVNQFANNRNVYSRYQPQNGYWVIGLHHKHEYRAYEDSSSSLLLSMTVPPRRVGVFVDYEAGTVSFFNVTNHGFPIYTFTKYYFPTTLCPYFNPCNCPQEFHFHFSASSSGGTTSCRLSPGWRMNPDQNCPVFPSPLEPGVKTSPLGPEGIFKQEEPQEETRGVAAMALKFLVNMKEKVTCAICLELLTEPLSLHCGHSFCQACVTDNKESEIGPGGESSCPVCGVKYSFGNLWFNQHLANIVERVKEVKLSPEEGQTNDLCLSHGERLRLFCKEDRKAICQLCEWSREHCGHQIVLMEEVIKECQDKLQAALGRLRKEHQEAEKLGTDIREERTSWKNQIQTEKQRIQTEFNQLRSILDSEEQRELQKLEEEETKTLNDLAEAENELVQQSQLLEELISDLERRSEWSAMELLQDTSGIMKWSEVWTLKKPKTISKKLKHGFRAPDLSGMLHMFKVDMTFNPFNLNLNLTLSEDHRQLASVPIWPIKYYNYGVLGSQYFSSGKHYWEIDVSKKTAWILGIYYRKRSCNKKFGVRRDTTYQKAYSRFRPENGYWVVGLQNKSEYNAFEDSYTSDPKVLTLSMAVPPRRVGVFLDYEARTISFFNVTNHGSLIYKFSKCHFSQAVYPYFNPWNCLAPLTLCPPSS</sequence>
<evidence type="ECO:0000256" key="10">
    <source>
        <dbReference type="ARBA" id="ARBA00023125"/>
    </source>
</evidence>
<evidence type="ECO:0000256" key="12">
    <source>
        <dbReference type="ARBA" id="ARBA00023306"/>
    </source>
</evidence>
<dbReference type="InterPro" id="IPR013083">
    <property type="entry name" value="Znf_RING/FYVE/PHD"/>
</dbReference>
<dbReference type="SMART" id="SM00589">
    <property type="entry name" value="PRY"/>
    <property type="match status" value="2"/>
</dbReference>
<dbReference type="Pfam" id="PF13445">
    <property type="entry name" value="zf-RING_UBOX"/>
    <property type="match status" value="1"/>
</dbReference>
<dbReference type="SUPFAM" id="SSF57850">
    <property type="entry name" value="RING/U-box"/>
    <property type="match status" value="2"/>
</dbReference>
<dbReference type="InterPro" id="IPR050143">
    <property type="entry name" value="TRIM/RBCC"/>
</dbReference>
<keyword evidence="11" id="KW-0687">Ribonucleoprotein</keyword>
<evidence type="ECO:0000256" key="2">
    <source>
        <dbReference type="ARBA" id="ARBA00004210"/>
    </source>
</evidence>
<dbReference type="EMBL" id="JAULJE010000013">
    <property type="protein sequence ID" value="KAK1336014.1"/>
    <property type="molecule type" value="Genomic_DNA"/>
</dbReference>